<evidence type="ECO:0000256" key="4">
    <source>
        <dbReference type="ARBA" id="ARBA00022801"/>
    </source>
</evidence>
<dbReference type="GO" id="GO:0046872">
    <property type="term" value="F:metal ion binding"/>
    <property type="evidence" value="ECO:0007669"/>
    <property type="project" value="UniProtKB-KW"/>
</dbReference>
<dbReference type="InterPro" id="IPR032416">
    <property type="entry name" value="Peptidase_M24_C"/>
</dbReference>
<feature type="domain" description="Peptidase M24" evidence="8">
    <location>
        <begin position="326"/>
        <end position="535"/>
    </location>
</feature>
<name>A0A0T5NTX4_9RHOB</name>
<dbReference type="FunFam" id="3.90.230.10:FF:000009">
    <property type="entry name" value="xaa-Pro aminopeptidase 2"/>
    <property type="match status" value="1"/>
</dbReference>
<dbReference type="InterPro" id="IPR050422">
    <property type="entry name" value="X-Pro_aminopeptidase_P"/>
</dbReference>
<evidence type="ECO:0000256" key="7">
    <source>
        <dbReference type="SAM" id="MobiDB-lite"/>
    </source>
</evidence>
<dbReference type="GO" id="GO:0070006">
    <property type="term" value="F:metalloaminopeptidase activity"/>
    <property type="evidence" value="ECO:0007669"/>
    <property type="project" value="InterPro"/>
</dbReference>
<evidence type="ECO:0000256" key="1">
    <source>
        <dbReference type="ARBA" id="ARBA00008766"/>
    </source>
</evidence>
<dbReference type="PANTHER" id="PTHR43763:SF6">
    <property type="entry name" value="XAA-PRO AMINOPEPTIDASE 1"/>
    <property type="match status" value="1"/>
</dbReference>
<dbReference type="AlphaFoldDB" id="A0A0T5NTX4"/>
<dbReference type="Pfam" id="PF16188">
    <property type="entry name" value="Peptidase_M24_C"/>
    <property type="match status" value="1"/>
</dbReference>
<dbReference type="PATRIC" id="fig|1641875.4.peg.200"/>
<dbReference type="CDD" id="cd01085">
    <property type="entry name" value="APP"/>
    <property type="match status" value="1"/>
</dbReference>
<feature type="domain" description="Creatinase N-terminal" evidence="9">
    <location>
        <begin position="24"/>
        <end position="160"/>
    </location>
</feature>
<evidence type="ECO:0000259" key="8">
    <source>
        <dbReference type="Pfam" id="PF00557"/>
    </source>
</evidence>
<dbReference type="InterPro" id="IPR000994">
    <property type="entry name" value="Pept_M24"/>
</dbReference>
<dbReference type="SUPFAM" id="SSF55920">
    <property type="entry name" value="Creatinase/aminopeptidase"/>
    <property type="match status" value="1"/>
</dbReference>
<evidence type="ECO:0000256" key="2">
    <source>
        <dbReference type="ARBA" id="ARBA00022670"/>
    </source>
</evidence>
<reference evidence="11 12" key="1">
    <citation type="submission" date="2015-04" db="EMBL/GenBank/DDBJ databases">
        <title>The draft genome sequence of Roseovarius sp.R12b.</title>
        <authorList>
            <person name="Li G."/>
            <person name="Lai Q."/>
            <person name="Shao Z."/>
            <person name="Yan P."/>
        </authorList>
    </citation>
    <scope>NUCLEOTIDE SEQUENCE [LARGE SCALE GENOMIC DNA]</scope>
    <source>
        <strain evidence="11 12">R12B</strain>
    </source>
</reference>
<organism evidence="11 12">
    <name type="scientific">Roseovarius atlanticus</name>
    <dbReference type="NCBI Taxonomy" id="1641875"/>
    <lineage>
        <taxon>Bacteria</taxon>
        <taxon>Pseudomonadati</taxon>
        <taxon>Pseudomonadota</taxon>
        <taxon>Alphaproteobacteria</taxon>
        <taxon>Rhodobacterales</taxon>
        <taxon>Roseobacteraceae</taxon>
        <taxon>Roseovarius</taxon>
    </lineage>
</organism>
<feature type="compositionally biased region" description="Polar residues" evidence="7">
    <location>
        <begin position="8"/>
        <end position="19"/>
    </location>
</feature>
<evidence type="ECO:0000256" key="6">
    <source>
        <dbReference type="RuleBase" id="RU000590"/>
    </source>
</evidence>
<keyword evidence="11" id="KW-0031">Aminopeptidase</keyword>
<dbReference type="PROSITE" id="PS00491">
    <property type="entry name" value="PROLINE_PEPTIDASE"/>
    <property type="match status" value="1"/>
</dbReference>
<dbReference type="InterPro" id="IPR036005">
    <property type="entry name" value="Creatinase/aminopeptidase-like"/>
</dbReference>
<dbReference type="STRING" id="1641875.XM53_12050"/>
<gene>
    <name evidence="11" type="ORF">XM53_12050</name>
</gene>
<dbReference type="PANTHER" id="PTHR43763">
    <property type="entry name" value="XAA-PRO AMINOPEPTIDASE 1"/>
    <property type="match status" value="1"/>
</dbReference>
<dbReference type="Gene3D" id="3.90.230.10">
    <property type="entry name" value="Creatinase/methionine aminopeptidase superfamily"/>
    <property type="match status" value="1"/>
</dbReference>
<proteinExistence type="inferred from homology"/>
<dbReference type="SUPFAM" id="SSF53092">
    <property type="entry name" value="Creatinase/prolidase N-terminal domain"/>
    <property type="match status" value="1"/>
</dbReference>
<dbReference type="GO" id="GO:0006508">
    <property type="term" value="P:proteolysis"/>
    <property type="evidence" value="ECO:0007669"/>
    <property type="project" value="UniProtKB-KW"/>
</dbReference>
<dbReference type="InterPro" id="IPR001131">
    <property type="entry name" value="Peptidase_M24B_aminopep-P_CS"/>
</dbReference>
<dbReference type="RefSeq" id="WP_057793622.1">
    <property type="nucleotide sequence ID" value="NZ_LAXJ01000010.1"/>
</dbReference>
<keyword evidence="2" id="KW-0645">Protease</keyword>
<evidence type="ECO:0000313" key="11">
    <source>
        <dbReference type="EMBL" id="KRS12362.1"/>
    </source>
</evidence>
<dbReference type="Proteomes" id="UP000051295">
    <property type="component" value="Unassembled WGS sequence"/>
</dbReference>
<keyword evidence="12" id="KW-1185">Reference proteome</keyword>
<comment type="caution">
    <text evidence="11">The sequence shown here is derived from an EMBL/GenBank/DDBJ whole genome shotgun (WGS) entry which is preliminary data.</text>
</comment>
<dbReference type="Gene3D" id="3.40.350.10">
    <property type="entry name" value="Creatinase/prolidase N-terminal domain"/>
    <property type="match status" value="2"/>
</dbReference>
<evidence type="ECO:0000256" key="5">
    <source>
        <dbReference type="ARBA" id="ARBA00023049"/>
    </source>
</evidence>
<evidence type="ECO:0000313" key="12">
    <source>
        <dbReference type="Proteomes" id="UP000051295"/>
    </source>
</evidence>
<accession>A0A0T5NTX4</accession>
<comment type="similarity">
    <text evidence="1 6">Belongs to the peptidase M24B family.</text>
</comment>
<dbReference type="GO" id="GO:0005737">
    <property type="term" value="C:cytoplasm"/>
    <property type="evidence" value="ECO:0007669"/>
    <property type="project" value="UniProtKB-ARBA"/>
</dbReference>
<dbReference type="InterPro" id="IPR029149">
    <property type="entry name" value="Creatin/AminoP/Spt16_N"/>
</dbReference>
<feature type="domain" description="Peptidase M24 C-terminal" evidence="10">
    <location>
        <begin position="548"/>
        <end position="608"/>
    </location>
</feature>
<dbReference type="Pfam" id="PF01321">
    <property type="entry name" value="Creatinase_N"/>
    <property type="match status" value="1"/>
</dbReference>
<evidence type="ECO:0000259" key="10">
    <source>
        <dbReference type="Pfam" id="PF16188"/>
    </source>
</evidence>
<dbReference type="InterPro" id="IPR000587">
    <property type="entry name" value="Creatinase_N"/>
</dbReference>
<feature type="region of interest" description="Disordered" evidence="7">
    <location>
        <begin position="1"/>
        <end position="23"/>
    </location>
</feature>
<dbReference type="Pfam" id="PF16189">
    <property type="entry name" value="Creatinase_N_2"/>
    <property type="match status" value="1"/>
</dbReference>
<sequence>MTDLPDTVFQSFTETSSPEQGPPRLKRLRAELEREGVDGFMIPRADAHQGEYVAPGDERLAWLTGFTGSAGFCIVLQDIAGVFVDGRYRGQVRAQVDTDHFTPVDWPDTRPAGWLKAHLPNSGTVAYDPWLYTPEQIAAIEDGLAGTQITLKATDNLIDRTWPDRPAPPTGAVRVYPDDLAGKSHADKRRELAETLREDGHRAAILTLPDSIAWLLNIRGSDIPRNPIPHAFAILHDDAKVGLFIDPAKLDDTVRTHLGPDVTLYRPEEFEPAVSALSGPVRLDRASVPLRLVTLLDEAGTEIAYAGDPCILPKACKTDAEIAATTKAHLRDAAAMCTFLAWFDAQSPGTITEIDVVKKLEACRRATGALLDISFDTIAGSGPHGALPHYRVSQATNRTLEDGELLVLDSGGQYQDGTTDITRTLAIGQPGDTERAAFTRVLQGMIAMSRARWPKGLAGRDLDAIARTPLWLAGQDYDHGTGHGVGVHLCVHEGPQRLSRASTEPLKPGMILSNEPGYYREGTFGIRIENLVVVTPAPDLPDGDATRQMLHFTTLNYVPIDRRLVDAEALTRAERDWLNAYHATCRDRIGPRLDDATRDWLTGATAPL</sequence>
<dbReference type="Pfam" id="PF00557">
    <property type="entry name" value="Peptidase_M24"/>
    <property type="match status" value="1"/>
</dbReference>
<dbReference type="InterPro" id="IPR033740">
    <property type="entry name" value="Pept_M24B"/>
</dbReference>
<dbReference type="OrthoDB" id="9806388at2"/>
<evidence type="ECO:0000256" key="3">
    <source>
        <dbReference type="ARBA" id="ARBA00022723"/>
    </source>
</evidence>
<keyword evidence="5" id="KW-0482">Metalloprotease</keyword>
<evidence type="ECO:0000259" key="9">
    <source>
        <dbReference type="Pfam" id="PF01321"/>
    </source>
</evidence>
<protein>
    <submittedName>
        <fullName evidence="11">X-Pro aminopeptidase</fullName>
    </submittedName>
</protein>
<keyword evidence="3 6" id="KW-0479">Metal-binding</keyword>
<dbReference type="EMBL" id="LAXJ01000010">
    <property type="protein sequence ID" value="KRS12362.1"/>
    <property type="molecule type" value="Genomic_DNA"/>
</dbReference>
<keyword evidence="4" id="KW-0378">Hydrolase</keyword>